<dbReference type="KEGG" id="slo:Shew_2106"/>
<evidence type="ECO:0008006" key="4">
    <source>
        <dbReference type="Google" id="ProtNLM"/>
    </source>
</evidence>
<evidence type="ECO:0000313" key="2">
    <source>
        <dbReference type="EMBL" id="ABO23972.1"/>
    </source>
</evidence>
<dbReference type="AlphaFoldDB" id="A3QES4"/>
<dbReference type="eggNOG" id="ENOG5032W8D">
    <property type="taxonomic scope" value="Bacteria"/>
</dbReference>
<organism evidence="2 3">
    <name type="scientific">Shewanella loihica (strain ATCC BAA-1088 / PV-4)</name>
    <dbReference type="NCBI Taxonomy" id="323850"/>
    <lineage>
        <taxon>Bacteria</taxon>
        <taxon>Pseudomonadati</taxon>
        <taxon>Pseudomonadota</taxon>
        <taxon>Gammaproteobacteria</taxon>
        <taxon>Alteromonadales</taxon>
        <taxon>Shewanellaceae</taxon>
        <taxon>Shewanella</taxon>
    </lineage>
</organism>
<sequence length="263" mass="30464" precursor="true">MISSFCAIALTAQADEYPLTPHTAEYQVNYGSIELGKARYQLPAPQGNLYQYRFDSDVSLLMLWDKRTVISTFSKEGEQLIPMRFTHNRSGTGSDYQEQSAYVLDQKLVHSRYKDERAKFPYTPDLFDPLMVQLQFRLDIMKGSNKLHYKMLKSGEIDEYDFKVVGKERMVISSGTYETVKIEVVRDNDKRQTFFWMSPELGYLPVRLTHFEKGSKQLDITLLNYQYSEPTMAQTSEQTNKQANQQTGEQAKALVDRQNQSQP</sequence>
<dbReference type="OrthoDB" id="6007799at2"/>
<evidence type="ECO:0000256" key="1">
    <source>
        <dbReference type="SAM" id="MobiDB-lite"/>
    </source>
</evidence>
<dbReference type="HOGENOM" id="CLU_063619_2_1_6"/>
<gene>
    <name evidence="2" type="ordered locus">Shew_2106</name>
</gene>
<feature type="compositionally biased region" description="Polar residues" evidence="1">
    <location>
        <begin position="234"/>
        <end position="249"/>
    </location>
</feature>
<protein>
    <recommendedName>
        <fullName evidence="4">DUF3108 domain-containing protein</fullName>
    </recommendedName>
</protein>
<feature type="region of interest" description="Disordered" evidence="1">
    <location>
        <begin position="234"/>
        <end position="263"/>
    </location>
</feature>
<reference evidence="2 3" key="1">
    <citation type="submission" date="2007-03" db="EMBL/GenBank/DDBJ databases">
        <title>Complete sequence of Shewanella loihica PV-4.</title>
        <authorList>
            <consortium name="US DOE Joint Genome Institute"/>
            <person name="Copeland A."/>
            <person name="Lucas S."/>
            <person name="Lapidus A."/>
            <person name="Barry K."/>
            <person name="Detter J.C."/>
            <person name="Glavina del Rio T."/>
            <person name="Hammon N."/>
            <person name="Israni S."/>
            <person name="Dalin E."/>
            <person name="Tice H."/>
            <person name="Pitluck S."/>
            <person name="Chain P."/>
            <person name="Malfatti S."/>
            <person name="Shin M."/>
            <person name="Vergez L."/>
            <person name="Schmutz J."/>
            <person name="Larimer F."/>
            <person name="Land M."/>
            <person name="Hauser L."/>
            <person name="Kyrpides N."/>
            <person name="Mikhailova N."/>
            <person name="Romine M.F."/>
            <person name="Serres G."/>
            <person name="Fredrickson J."/>
            <person name="Tiedje J."/>
            <person name="Richardson P."/>
        </authorList>
    </citation>
    <scope>NUCLEOTIDE SEQUENCE [LARGE SCALE GENOMIC DNA]</scope>
    <source>
        <strain evidence="3">ATCC BAA-1088 / PV-4</strain>
    </source>
</reference>
<dbReference type="EMBL" id="CP000606">
    <property type="protein sequence ID" value="ABO23972.1"/>
    <property type="molecule type" value="Genomic_DNA"/>
</dbReference>
<dbReference type="RefSeq" id="WP_011865904.1">
    <property type="nucleotide sequence ID" value="NC_009092.1"/>
</dbReference>
<dbReference type="InterPro" id="IPR021457">
    <property type="entry name" value="DUF3108"/>
</dbReference>
<proteinExistence type="predicted"/>
<keyword evidence="3" id="KW-1185">Reference proteome</keyword>
<dbReference type="Proteomes" id="UP000001558">
    <property type="component" value="Chromosome"/>
</dbReference>
<dbReference type="Pfam" id="PF11306">
    <property type="entry name" value="DUF3108"/>
    <property type="match status" value="1"/>
</dbReference>
<evidence type="ECO:0000313" key="3">
    <source>
        <dbReference type="Proteomes" id="UP000001558"/>
    </source>
</evidence>
<accession>A3QES4</accession>
<name>A3QES4_SHELP</name>
<dbReference type="STRING" id="323850.Shew_2106"/>